<accession>A0A1W9S3B2</accession>
<protein>
    <recommendedName>
        <fullName evidence="5">Glycosyltransferase</fullName>
    </recommendedName>
</protein>
<dbReference type="InterPro" id="IPR001296">
    <property type="entry name" value="Glyco_trans_1"/>
</dbReference>
<dbReference type="PANTHER" id="PTHR12526">
    <property type="entry name" value="GLYCOSYLTRANSFERASE"/>
    <property type="match status" value="1"/>
</dbReference>
<gene>
    <name evidence="3" type="ORF">B6D57_00170</name>
</gene>
<evidence type="ECO:0000259" key="2">
    <source>
        <dbReference type="Pfam" id="PF13439"/>
    </source>
</evidence>
<evidence type="ECO:0000313" key="4">
    <source>
        <dbReference type="Proteomes" id="UP000192611"/>
    </source>
</evidence>
<dbReference type="Gene3D" id="3.40.50.2000">
    <property type="entry name" value="Glycogen Phosphorylase B"/>
    <property type="match status" value="3"/>
</dbReference>
<dbReference type="InterPro" id="IPR028098">
    <property type="entry name" value="Glyco_trans_4-like_N"/>
</dbReference>
<dbReference type="Pfam" id="PF13439">
    <property type="entry name" value="Glyco_transf_4"/>
    <property type="match status" value="1"/>
</dbReference>
<dbReference type="AlphaFoldDB" id="A0A1W9S3B2"/>
<sequence>MGRFVRGVKDSKIVYVFNSQLIPPVTGGERYDYEVGRYLAKNDYSVRFVEERDVFQLRRKGLTDSVLLILKLGCIANRSVMVFDGGLHKRMNLFCLYLRLFTGTRLIAIVHHLTSPLKGGIWRGVIDRVSEWLFLKLMHRLVVNSNYTLNQVRSLGIDKCTTIIHPAVNLSERELRQKKSVETVNILFVGYLSRRKGLDVLLKALGEVKTGNRRWNLRVVGKTDIFPDYAKYCENLVRDLGLKERVEFLGRLESDELEDEYKKADIFVLPSLHEGYGMVVREAASYGLPIIATRVGAIPELVRNGESAILVNAGDVNALREALEKLLDDEGLRARMGRNAYLTVDFSYHWENVGERFEEFMNADTRDLQESRKRKLRVMIVIVDLSIGGIEEITSRLATNLPGKYFDVHFVCWRGGGPLEANLEGSRVKLHLLNCKGWRKVLAPFKMYKLLVRERVDILHGNPGTFARLSAWVAKTPVIVSTVHSVYLNKKWWQVLADRVFTRITDGVICVSNAVRDFTIMQLRARKERFFTIYNGIKIDKFLDAPDKVKARRILGLDRDRIYVTSLGRFSTEKGMDTFIRACSIIKSKRPDIGFIVAGYGPLEDELRELANTLGLSEMVFIIARRDPEVIMSASDIFICASRRAGFEITIVEAMASGLPVVATNVGAIPEVIVDGETGILVPGGSLDDFAREALRLIDDREMRVRMGMAGRKRAIENFRVERMTTQVAQLYWELASRKITRFSHLENNSKYL</sequence>
<proteinExistence type="predicted"/>
<name>A0A1W9S3B2_9BACT</name>
<feature type="domain" description="Glycosyl transferase family 1" evidence="1">
    <location>
        <begin position="182"/>
        <end position="341"/>
    </location>
</feature>
<evidence type="ECO:0008006" key="5">
    <source>
        <dbReference type="Google" id="ProtNLM"/>
    </source>
</evidence>
<evidence type="ECO:0000313" key="3">
    <source>
        <dbReference type="EMBL" id="OQX91331.1"/>
    </source>
</evidence>
<dbReference type="PANTHER" id="PTHR12526:SF630">
    <property type="entry name" value="GLYCOSYLTRANSFERASE"/>
    <property type="match status" value="1"/>
</dbReference>
<reference evidence="4" key="1">
    <citation type="submission" date="2017-03" db="EMBL/GenBank/DDBJ databases">
        <title>Novel pathways for hydrocarbon cycling and metabolic interdependencies in hydrothermal sediment communities.</title>
        <authorList>
            <person name="Dombrowski N."/>
            <person name="Seitz K."/>
            <person name="Teske A."/>
            <person name="Baker B."/>
        </authorList>
    </citation>
    <scope>NUCLEOTIDE SEQUENCE [LARGE SCALE GENOMIC DNA]</scope>
</reference>
<feature type="domain" description="Glycosyl transferase family 1" evidence="1">
    <location>
        <begin position="550"/>
        <end position="714"/>
    </location>
</feature>
<dbReference type="EMBL" id="NATQ01000002">
    <property type="protein sequence ID" value="OQX91331.1"/>
    <property type="molecule type" value="Genomic_DNA"/>
</dbReference>
<dbReference type="GO" id="GO:0016757">
    <property type="term" value="F:glycosyltransferase activity"/>
    <property type="evidence" value="ECO:0007669"/>
    <property type="project" value="InterPro"/>
</dbReference>
<dbReference type="Pfam" id="PF00534">
    <property type="entry name" value="Glycos_transf_1"/>
    <property type="match status" value="2"/>
</dbReference>
<dbReference type="CDD" id="cd03801">
    <property type="entry name" value="GT4_PimA-like"/>
    <property type="match status" value="1"/>
</dbReference>
<evidence type="ECO:0000259" key="1">
    <source>
        <dbReference type="Pfam" id="PF00534"/>
    </source>
</evidence>
<organism evidence="3 4">
    <name type="scientific">Candidatus Coatesbacteria bacterium 4484_99</name>
    <dbReference type="NCBI Taxonomy" id="1970774"/>
    <lineage>
        <taxon>Bacteria</taxon>
        <taxon>Candidatus Coatesiibacteriota</taxon>
    </lineage>
</organism>
<feature type="domain" description="Glycosyltransferase subfamily 4-like N-terminal" evidence="2">
    <location>
        <begin position="387"/>
        <end position="540"/>
    </location>
</feature>
<dbReference type="SUPFAM" id="SSF53756">
    <property type="entry name" value="UDP-Glycosyltransferase/glycogen phosphorylase"/>
    <property type="match status" value="2"/>
</dbReference>
<comment type="caution">
    <text evidence="3">The sequence shown here is derived from an EMBL/GenBank/DDBJ whole genome shotgun (WGS) entry which is preliminary data.</text>
</comment>
<dbReference type="Proteomes" id="UP000192611">
    <property type="component" value="Unassembled WGS sequence"/>
</dbReference>